<protein>
    <submittedName>
        <fullName evidence="2">Uncharacterized protein</fullName>
    </submittedName>
</protein>
<reference evidence="2 3" key="1">
    <citation type="submission" date="2021-03" db="EMBL/GenBank/DDBJ databases">
        <title>Sequencing the genomes of 1000 actinobacteria strains.</title>
        <authorList>
            <person name="Klenk H.-P."/>
        </authorList>
    </citation>
    <scope>NUCLEOTIDE SEQUENCE [LARGE SCALE GENOMIC DNA]</scope>
    <source>
        <strain evidence="2 3">DSM 44580</strain>
    </source>
</reference>
<organism evidence="2 3">
    <name type="scientific">Crossiella equi</name>
    <dbReference type="NCBI Taxonomy" id="130796"/>
    <lineage>
        <taxon>Bacteria</taxon>
        <taxon>Bacillati</taxon>
        <taxon>Actinomycetota</taxon>
        <taxon>Actinomycetes</taxon>
        <taxon>Pseudonocardiales</taxon>
        <taxon>Pseudonocardiaceae</taxon>
        <taxon>Crossiella</taxon>
    </lineage>
</organism>
<evidence type="ECO:0000313" key="2">
    <source>
        <dbReference type="EMBL" id="MBP2475038.1"/>
    </source>
</evidence>
<feature type="signal peptide" evidence="1">
    <location>
        <begin position="1"/>
        <end position="23"/>
    </location>
</feature>
<dbReference type="Proteomes" id="UP001519363">
    <property type="component" value="Unassembled WGS sequence"/>
</dbReference>
<keyword evidence="1" id="KW-0732">Signal</keyword>
<evidence type="ECO:0000313" key="3">
    <source>
        <dbReference type="Proteomes" id="UP001519363"/>
    </source>
</evidence>
<evidence type="ECO:0000256" key="1">
    <source>
        <dbReference type="SAM" id="SignalP"/>
    </source>
</evidence>
<accession>A0ABS5AEM2</accession>
<sequence length="437" mass="47595">MRTLLAAGTALALLLGLPVPASAAPVPLPRLEMAGAKVVEKDSRRQFVPRGANYVRLAPLSDGGAYHSTFEPGRYSAAAVDTALAALARDGYNTVRVFLDEGSILDARRGEPHGLGRGEHDDTPGHAPYLDNVADFVRRATAHRVYVQPVLSGFPSNLFYYRVVGPVDPAANVDSVNLYYLHDGHIRAKQEYVKHFAGALRERLGPELLSTVLAYQTDNEAFWLVDKAPFKDATGKVTAPNGVTYDMSVPADRQQAADASMVEYLHRVVGALKTVDPEAMTTIGFFTYHAVRKPGPDGFATRCPTGCAEPRYPGRPASVARWSPVDFVDLHVYPNRAPYSLDTDLASSELAAITKPVLLGEFGANKEEFGNDLTRAAHGMRDLQVSTCRKGFLGWLYWTFDTTEHLASQEKFFHLSDNRGAINGQLAPTVRPNPCAA</sequence>
<dbReference type="EMBL" id="JAGIOO010000001">
    <property type="protein sequence ID" value="MBP2475038.1"/>
    <property type="molecule type" value="Genomic_DNA"/>
</dbReference>
<keyword evidence="3" id="KW-1185">Reference proteome</keyword>
<dbReference type="RefSeq" id="WP_086782398.1">
    <property type="nucleotide sequence ID" value="NZ_JAGIOO010000001.1"/>
</dbReference>
<name>A0ABS5AEM2_9PSEU</name>
<dbReference type="InterPro" id="IPR017853">
    <property type="entry name" value="GH"/>
</dbReference>
<proteinExistence type="predicted"/>
<dbReference type="Gene3D" id="3.20.20.80">
    <property type="entry name" value="Glycosidases"/>
    <property type="match status" value="1"/>
</dbReference>
<gene>
    <name evidence="2" type="ORF">JOF53_003910</name>
</gene>
<feature type="chain" id="PRO_5047526860" evidence="1">
    <location>
        <begin position="24"/>
        <end position="437"/>
    </location>
</feature>
<dbReference type="SUPFAM" id="SSF51445">
    <property type="entry name" value="(Trans)glycosidases"/>
    <property type="match status" value="1"/>
</dbReference>
<comment type="caution">
    <text evidence="2">The sequence shown here is derived from an EMBL/GenBank/DDBJ whole genome shotgun (WGS) entry which is preliminary data.</text>
</comment>